<dbReference type="OrthoDB" id="556753at2"/>
<keyword evidence="3" id="KW-1185">Reference proteome</keyword>
<dbReference type="EMBL" id="BJLF01000002">
    <property type="protein sequence ID" value="GEA49845.1"/>
    <property type="molecule type" value="Genomic_DNA"/>
</dbReference>
<gene>
    <name evidence="2" type="ORF">VIN01S_06490</name>
</gene>
<organism evidence="2 3">
    <name type="scientific">Vibrio inusitatus NBRC 102082</name>
    <dbReference type="NCBI Taxonomy" id="1219070"/>
    <lineage>
        <taxon>Bacteria</taxon>
        <taxon>Pseudomonadati</taxon>
        <taxon>Pseudomonadota</taxon>
        <taxon>Gammaproteobacteria</taxon>
        <taxon>Vibrionales</taxon>
        <taxon>Vibrionaceae</taxon>
        <taxon>Vibrio</taxon>
    </lineage>
</organism>
<dbReference type="RefSeq" id="WP_141344183.1">
    <property type="nucleotide sequence ID" value="NZ_BJLF01000002.1"/>
</dbReference>
<keyword evidence="1" id="KW-1133">Transmembrane helix</keyword>
<feature type="transmembrane region" description="Helical" evidence="1">
    <location>
        <begin position="100"/>
        <end position="121"/>
    </location>
</feature>
<reference evidence="2 3" key="1">
    <citation type="submission" date="2019-06" db="EMBL/GenBank/DDBJ databases">
        <title>Whole genome shotgun sequence of Vibrio inusitatus NBRC 102082.</title>
        <authorList>
            <person name="Hosoyama A."/>
            <person name="Uohara A."/>
            <person name="Ohji S."/>
            <person name="Ichikawa N."/>
        </authorList>
    </citation>
    <scope>NUCLEOTIDE SEQUENCE [LARGE SCALE GENOMIC DNA]</scope>
    <source>
        <strain evidence="2 3">NBRC 102082</strain>
    </source>
</reference>
<comment type="caution">
    <text evidence="2">The sequence shown here is derived from an EMBL/GenBank/DDBJ whole genome shotgun (WGS) entry which is preliminary data.</text>
</comment>
<evidence type="ECO:0000256" key="1">
    <source>
        <dbReference type="SAM" id="Phobius"/>
    </source>
</evidence>
<dbReference type="Proteomes" id="UP000318717">
    <property type="component" value="Unassembled WGS sequence"/>
</dbReference>
<keyword evidence="1" id="KW-0812">Transmembrane</keyword>
<evidence type="ECO:0000313" key="2">
    <source>
        <dbReference type="EMBL" id="GEA49845.1"/>
    </source>
</evidence>
<accession>A0A4Y3HS55</accession>
<name>A0A4Y3HS55_9VIBR</name>
<feature type="transmembrane region" description="Helical" evidence="1">
    <location>
        <begin position="28"/>
        <end position="52"/>
    </location>
</feature>
<proteinExistence type="predicted"/>
<evidence type="ECO:0000313" key="3">
    <source>
        <dbReference type="Proteomes" id="UP000318717"/>
    </source>
</evidence>
<sequence length="136" mass="15150">MKVVSIVTYLFSLVFIAGETLRRGIGYFSINATTMIEDYVCGVLLLVAALLWSKRSKNAYKFMVGAWGYAAGGMLVPFFAHLEAYLRGVQIRSDHPVDDLNSVILKGVVWSVCVICFIVTLKTKQHLNFNEKNVPA</sequence>
<protein>
    <submittedName>
        <fullName evidence="2">Uncharacterized protein</fullName>
    </submittedName>
</protein>
<keyword evidence="1" id="KW-0472">Membrane</keyword>
<dbReference type="AlphaFoldDB" id="A0A4Y3HS55"/>
<feature type="transmembrane region" description="Helical" evidence="1">
    <location>
        <begin position="59"/>
        <end position="80"/>
    </location>
</feature>